<keyword evidence="1" id="KW-0812">Transmembrane</keyword>
<organism evidence="2">
    <name type="scientific">Arundo donax</name>
    <name type="common">Giant reed</name>
    <name type="synonym">Donax arundinaceus</name>
    <dbReference type="NCBI Taxonomy" id="35708"/>
    <lineage>
        <taxon>Eukaryota</taxon>
        <taxon>Viridiplantae</taxon>
        <taxon>Streptophyta</taxon>
        <taxon>Embryophyta</taxon>
        <taxon>Tracheophyta</taxon>
        <taxon>Spermatophyta</taxon>
        <taxon>Magnoliopsida</taxon>
        <taxon>Liliopsida</taxon>
        <taxon>Poales</taxon>
        <taxon>Poaceae</taxon>
        <taxon>PACMAD clade</taxon>
        <taxon>Arundinoideae</taxon>
        <taxon>Arundineae</taxon>
        <taxon>Arundo</taxon>
    </lineage>
</organism>
<accession>A0A0A8Y4V3</accession>
<sequence length="38" mass="4411">MIASKYCHSTRSYAFIMLSLIAQNPFLPFFFLIVCIHS</sequence>
<reference evidence="2" key="1">
    <citation type="submission" date="2014-09" db="EMBL/GenBank/DDBJ databases">
        <authorList>
            <person name="Magalhaes I.L.F."/>
            <person name="Oliveira U."/>
            <person name="Santos F.R."/>
            <person name="Vidigal T.H.D.A."/>
            <person name="Brescovit A.D."/>
            <person name="Santos A.J."/>
        </authorList>
    </citation>
    <scope>NUCLEOTIDE SEQUENCE</scope>
    <source>
        <tissue evidence="2">Shoot tissue taken approximately 20 cm above the soil surface</tissue>
    </source>
</reference>
<name>A0A0A8Y4V3_ARUDO</name>
<evidence type="ECO:0000313" key="2">
    <source>
        <dbReference type="EMBL" id="JAD19738.1"/>
    </source>
</evidence>
<protein>
    <submittedName>
        <fullName evidence="2">Uncharacterized protein</fullName>
    </submittedName>
</protein>
<proteinExistence type="predicted"/>
<reference evidence="2" key="2">
    <citation type="journal article" date="2015" name="Data Brief">
        <title>Shoot transcriptome of the giant reed, Arundo donax.</title>
        <authorList>
            <person name="Barrero R.A."/>
            <person name="Guerrero F.D."/>
            <person name="Moolhuijzen P."/>
            <person name="Goolsby J.A."/>
            <person name="Tidwell J."/>
            <person name="Bellgard S.E."/>
            <person name="Bellgard M.I."/>
        </authorList>
    </citation>
    <scope>NUCLEOTIDE SEQUENCE</scope>
    <source>
        <tissue evidence="2">Shoot tissue taken approximately 20 cm above the soil surface</tissue>
    </source>
</reference>
<keyword evidence="1" id="KW-1133">Transmembrane helix</keyword>
<evidence type="ECO:0000256" key="1">
    <source>
        <dbReference type="SAM" id="Phobius"/>
    </source>
</evidence>
<dbReference type="EMBL" id="GBRH01278157">
    <property type="protein sequence ID" value="JAD19738.1"/>
    <property type="molecule type" value="Transcribed_RNA"/>
</dbReference>
<feature type="transmembrane region" description="Helical" evidence="1">
    <location>
        <begin position="12"/>
        <end position="36"/>
    </location>
</feature>
<keyword evidence="1" id="KW-0472">Membrane</keyword>
<dbReference type="AlphaFoldDB" id="A0A0A8Y4V3"/>